<evidence type="ECO:0000313" key="2">
    <source>
        <dbReference type="EMBL" id="CAG2152287.1"/>
    </source>
</evidence>
<comment type="caution">
    <text evidence="2">The sequence shown here is derived from an EMBL/GenBank/DDBJ whole genome shotgun (WGS) entry which is preliminary data.</text>
</comment>
<feature type="chain" id="PRO_5045319931" description="DUF1302 domain-containing protein" evidence="1">
    <location>
        <begin position="30"/>
        <end position="610"/>
    </location>
</feature>
<dbReference type="InterPro" id="IPR010727">
    <property type="entry name" value="DUF1302"/>
</dbReference>
<keyword evidence="1" id="KW-0732">Signal</keyword>
<evidence type="ECO:0008006" key="4">
    <source>
        <dbReference type="Google" id="ProtNLM"/>
    </source>
</evidence>
<reference evidence="2 3" key="1">
    <citation type="submission" date="2021-03" db="EMBL/GenBank/DDBJ databases">
        <authorList>
            <person name="Peeters C."/>
        </authorList>
    </citation>
    <scope>NUCLEOTIDE SEQUENCE [LARGE SCALE GENOMIC DNA]</scope>
    <source>
        <strain evidence="2 3">LMG 26411</strain>
    </source>
</reference>
<accession>A0ABN7Q4Z9</accession>
<dbReference type="RefSeq" id="WP_244873927.1">
    <property type="nucleotide sequence ID" value="NZ_CAJPVI010000026.1"/>
</dbReference>
<sequence>MKRRSMRCAVRAFALSAIYLAIHAQGAQAVEIKGETVYGSFDSQITTGLAMRAHGIDCQRVGDPNTSGCAGGVNTAQFANLDNGDLNYRKGQLFAAYVKGTHELLLNFPEDIKFMARGTWLYDVAASHTDRSDLNRDAFNQVARDGRLLDLWVSKGFSIGDQSARVRLGNQVINWGESIFGLGGINSTNALDIQKVLVPGTQLKEAVLPAPMLSFATGLGHGFNMEAYYQFQWNGSRVPPVGSYFSLTDNMGRGGEAYNISTENPNFSGTDATTIARSHDQAAIQRAQAGINQGAFAGPPFNTFGVPLAGNQLARNSGQYGMAFHFKPEGTQLDLGAYVMNYHDKLPSLTLRADDTIQTRFLEDRKLYGVSANFPVGEWAVGWELSYRPHDAVALSACYGPNGPLDFITNGVSGVDCQQWIDKKRFQMHLTGLLALTPSNSGGLLKLLGADTAAFTGELVGIYFPGVNANSRYVRTVNGVQVMQAPSTALQPWMDSSTNGSLGYPISAAKGTSLSMGATVDFNWTYDGRLIPGWQVTPGVTFSYSFMGYTPTALGNYMQGAKSANLYVLFNQNPAKWQAGINYTLYWGGSPLAQPLGDRNFVGAFLTRNF</sequence>
<name>A0ABN7Q4Z9_9BURK</name>
<evidence type="ECO:0000313" key="3">
    <source>
        <dbReference type="Proteomes" id="UP000672657"/>
    </source>
</evidence>
<protein>
    <recommendedName>
        <fullName evidence="4">DUF1302 domain-containing protein</fullName>
    </recommendedName>
</protein>
<feature type="signal peptide" evidence="1">
    <location>
        <begin position="1"/>
        <end position="29"/>
    </location>
</feature>
<dbReference type="EMBL" id="CAJPVI010000026">
    <property type="protein sequence ID" value="CAG2152287.1"/>
    <property type="molecule type" value="Genomic_DNA"/>
</dbReference>
<dbReference type="Proteomes" id="UP000672657">
    <property type="component" value="Unassembled WGS sequence"/>
</dbReference>
<dbReference type="Pfam" id="PF06980">
    <property type="entry name" value="DUF1302"/>
    <property type="match status" value="1"/>
</dbReference>
<organism evidence="2 3">
    <name type="scientific">Cupriavidus numazuensis</name>
    <dbReference type="NCBI Taxonomy" id="221992"/>
    <lineage>
        <taxon>Bacteria</taxon>
        <taxon>Pseudomonadati</taxon>
        <taxon>Pseudomonadota</taxon>
        <taxon>Betaproteobacteria</taxon>
        <taxon>Burkholderiales</taxon>
        <taxon>Burkholderiaceae</taxon>
        <taxon>Cupriavidus</taxon>
    </lineage>
</organism>
<gene>
    <name evidence="2" type="ORF">LMG26411_04153</name>
</gene>
<evidence type="ECO:0000256" key="1">
    <source>
        <dbReference type="SAM" id="SignalP"/>
    </source>
</evidence>
<proteinExistence type="predicted"/>
<keyword evidence="3" id="KW-1185">Reference proteome</keyword>